<feature type="region of interest" description="Disordered" evidence="1">
    <location>
        <begin position="1"/>
        <end position="20"/>
    </location>
</feature>
<accession>A0ABN8IQB0</accession>
<dbReference type="EMBL" id="OW152840">
    <property type="protein sequence ID" value="CAH2061763.1"/>
    <property type="molecule type" value="Genomic_DNA"/>
</dbReference>
<gene>
    <name evidence="2" type="ORF">IPOD504_LOCUS11431</name>
</gene>
<proteinExistence type="predicted"/>
<organism evidence="2 3">
    <name type="scientific">Iphiclides podalirius</name>
    <name type="common">scarce swallowtail</name>
    <dbReference type="NCBI Taxonomy" id="110791"/>
    <lineage>
        <taxon>Eukaryota</taxon>
        <taxon>Metazoa</taxon>
        <taxon>Ecdysozoa</taxon>
        <taxon>Arthropoda</taxon>
        <taxon>Hexapoda</taxon>
        <taxon>Insecta</taxon>
        <taxon>Pterygota</taxon>
        <taxon>Neoptera</taxon>
        <taxon>Endopterygota</taxon>
        <taxon>Lepidoptera</taxon>
        <taxon>Glossata</taxon>
        <taxon>Ditrysia</taxon>
        <taxon>Papilionoidea</taxon>
        <taxon>Papilionidae</taxon>
        <taxon>Papilioninae</taxon>
        <taxon>Iphiclides</taxon>
    </lineage>
</organism>
<evidence type="ECO:0000313" key="3">
    <source>
        <dbReference type="Proteomes" id="UP000837857"/>
    </source>
</evidence>
<keyword evidence="3" id="KW-1185">Reference proteome</keyword>
<dbReference type="Proteomes" id="UP000837857">
    <property type="component" value="Chromosome 28"/>
</dbReference>
<protein>
    <submittedName>
        <fullName evidence="2">Uncharacterized protein</fullName>
    </submittedName>
</protein>
<feature type="non-terminal residue" evidence="2">
    <location>
        <position position="91"/>
    </location>
</feature>
<feature type="compositionally biased region" description="Gly residues" evidence="1">
    <location>
        <begin position="1"/>
        <end position="10"/>
    </location>
</feature>
<evidence type="ECO:0000313" key="2">
    <source>
        <dbReference type="EMBL" id="CAH2061763.1"/>
    </source>
</evidence>
<sequence length="91" mass="10248">MWREGGTGRGEQGKLLATETVPPRVFRSAKCRSKLVTGTERGKGIGDCEVRTAERDARFNNDTRLALRPRDFAPKRPENRVQSRAEPLPLK</sequence>
<evidence type="ECO:0000256" key="1">
    <source>
        <dbReference type="SAM" id="MobiDB-lite"/>
    </source>
</evidence>
<feature type="compositionally biased region" description="Basic and acidic residues" evidence="1">
    <location>
        <begin position="68"/>
        <end position="83"/>
    </location>
</feature>
<name>A0ABN8IQB0_9NEOP</name>
<reference evidence="2" key="1">
    <citation type="submission" date="2022-03" db="EMBL/GenBank/DDBJ databases">
        <authorList>
            <person name="Martin H S."/>
        </authorList>
    </citation>
    <scope>NUCLEOTIDE SEQUENCE</scope>
</reference>
<feature type="region of interest" description="Disordered" evidence="1">
    <location>
        <begin position="65"/>
        <end position="91"/>
    </location>
</feature>